<keyword evidence="4" id="KW-1185">Reference proteome</keyword>
<dbReference type="InterPro" id="IPR019595">
    <property type="entry name" value="DUF2470"/>
</dbReference>
<dbReference type="PANTHER" id="PTHR37783">
    <property type="entry name" value="MEMBRANE PROTEIN, PUTATIVE (AFU_ORTHOLOGUE AFUA_1G04315)-RELATED"/>
    <property type="match status" value="1"/>
</dbReference>
<evidence type="ECO:0000313" key="3">
    <source>
        <dbReference type="EMBL" id="ODQ70561.1"/>
    </source>
</evidence>
<gene>
    <name evidence="3" type="ORF">LIPSTDRAFT_39787</name>
</gene>
<dbReference type="InterPro" id="IPR037119">
    <property type="entry name" value="Haem_oxidase_HugZ-like_sf"/>
</dbReference>
<dbReference type="OrthoDB" id="5553410at2759"/>
<feature type="transmembrane region" description="Helical" evidence="1">
    <location>
        <begin position="102"/>
        <end position="121"/>
    </location>
</feature>
<keyword evidence="1" id="KW-0472">Membrane</keyword>
<keyword evidence="1" id="KW-0812">Transmembrane</keyword>
<protein>
    <recommendedName>
        <fullName evidence="2">DUF2470 domain-containing protein</fullName>
    </recommendedName>
</protein>
<dbReference type="Gene3D" id="3.20.180.10">
    <property type="entry name" value="PNP-oxidase-like"/>
    <property type="match status" value="1"/>
</dbReference>
<sequence>QRIISHMNKDHQVSLKDYLLYYKGIVPTRNIEMRDVTLEYVTIGYEIVHNKGIDQLEAKIEFNPPMKSLADARDVLVGMAMQASEGLGYATITPLDKFIPPTWRSIPIILLVLVSTYYVYWNPSSINDKEFVLRKYKVYDIEIVPKLIKTAYWSAIVYHAIEALILYIWTGMYRVPTLKRIVWCVCAFLEGFPAIGRFRTLMEEK</sequence>
<organism evidence="3 4">
    <name type="scientific">Lipomyces starkeyi NRRL Y-11557</name>
    <dbReference type="NCBI Taxonomy" id="675824"/>
    <lineage>
        <taxon>Eukaryota</taxon>
        <taxon>Fungi</taxon>
        <taxon>Dikarya</taxon>
        <taxon>Ascomycota</taxon>
        <taxon>Saccharomycotina</taxon>
        <taxon>Lipomycetes</taxon>
        <taxon>Lipomycetales</taxon>
        <taxon>Lipomycetaceae</taxon>
        <taxon>Lipomyces</taxon>
    </lineage>
</organism>
<dbReference type="AlphaFoldDB" id="A0A1E3PYS0"/>
<evidence type="ECO:0000313" key="4">
    <source>
        <dbReference type="Proteomes" id="UP000094385"/>
    </source>
</evidence>
<proteinExistence type="predicted"/>
<accession>A0A1E3PYS0</accession>
<feature type="domain" description="DUF2470" evidence="2">
    <location>
        <begin position="1"/>
        <end position="79"/>
    </location>
</feature>
<reference evidence="3 4" key="1">
    <citation type="journal article" date="2016" name="Proc. Natl. Acad. Sci. U.S.A.">
        <title>Comparative genomics of biotechnologically important yeasts.</title>
        <authorList>
            <person name="Riley R."/>
            <person name="Haridas S."/>
            <person name="Wolfe K.H."/>
            <person name="Lopes M.R."/>
            <person name="Hittinger C.T."/>
            <person name="Goeker M."/>
            <person name="Salamov A.A."/>
            <person name="Wisecaver J.H."/>
            <person name="Long T.M."/>
            <person name="Calvey C.H."/>
            <person name="Aerts A.L."/>
            <person name="Barry K.W."/>
            <person name="Choi C."/>
            <person name="Clum A."/>
            <person name="Coughlan A.Y."/>
            <person name="Deshpande S."/>
            <person name="Douglass A.P."/>
            <person name="Hanson S.J."/>
            <person name="Klenk H.-P."/>
            <person name="LaButti K.M."/>
            <person name="Lapidus A."/>
            <person name="Lindquist E.A."/>
            <person name="Lipzen A.M."/>
            <person name="Meier-Kolthoff J.P."/>
            <person name="Ohm R.A."/>
            <person name="Otillar R.P."/>
            <person name="Pangilinan J.L."/>
            <person name="Peng Y."/>
            <person name="Rokas A."/>
            <person name="Rosa C.A."/>
            <person name="Scheuner C."/>
            <person name="Sibirny A.A."/>
            <person name="Slot J.C."/>
            <person name="Stielow J.B."/>
            <person name="Sun H."/>
            <person name="Kurtzman C.P."/>
            <person name="Blackwell M."/>
            <person name="Grigoriev I.V."/>
            <person name="Jeffries T.W."/>
        </authorList>
    </citation>
    <scope>NUCLEOTIDE SEQUENCE [LARGE SCALE GENOMIC DNA]</scope>
    <source>
        <strain evidence="3 4">NRRL Y-11557</strain>
    </source>
</reference>
<keyword evidence="1" id="KW-1133">Transmembrane helix</keyword>
<feature type="non-terminal residue" evidence="3">
    <location>
        <position position="205"/>
    </location>
</feature>
<dbReference type="Pfam" id="PF10615">
    <property type="entry name" value="DUF2470"/>
    <property type="match status" value="1"/>
</dbReference>
<dbReference type="EMBL" id="KV454300">
    <property type="protein sequence ID" value="ODQ70561.1"/>
    <property type="molecule type" value="Genomic_DNA"/>
</dbReference>
<feature type="transmembrane region" description="Helical" evidence="1">
    <location>
        <begin position="151"/>
        <end position="169"/>
    </location>
</feature>
<feature type="non-terminal residue" evidence="3">
    <location>
        <position position="1"/>
    </location>
</feature>
<evidence type="ECO:0000256" key="1">
    <source>
        <dbReference type="SAM" id="Phobius"/>
    </source>
</evidence>
<name>A0A1E3PYS0_LIPST</name>
<dbReference type="PANTHER" id="PTHR37783:SF1">
    <property type="entry name" value="MEMBRANE PROTEIN, PUTATIVE (AFU_ORTHOLOGUE AFUA_1G04315)-RELATED"/>
    <property type="match status" value="1"/>
</dbReference>
<evidence type="ECO:0000259" key="2">
    <source>
        <dbReference type="Pfam" id="PF10615"/>
    </source>
</evidence>
<dbReference type="Proteomes" id="UP000094385">
    <property type="component" value="Unassembled WGS sequence"/>
</dbReference>